<dbReference type="eggNOG" id="ENOG502S1FV">
    <property type="taxonomic scope" value="Eukaryota"/>
</dbReference>
<evidence type="ECO:0000256" key="1">
    <source>
        <dbReference type="SAM" id="MobiDB-lite"/>
    </source>
</evidence>
<name>C5FML1_ARTOC</name>
<feature type="compositionally biased region" description="Basic and acidic residues" evidence="1">
    <location>
        <begin position="899"/>
        <end position="911"/>
    </location>
</feature>
<dbReference type="VEuPathDB" id="FungiDB:MCYG_03933"/>
<keyword evidence="3" id="KW-1185">Reference proteome</keyword>
<sequence>MSLPAPSLLAQLPRPLANAGGKIQFAEVYGVQGLKKRKRHEIAAAIDGEGVNIYNAQFPKLVTSYAIPPQASHSCPPCSVRQKLPTNSRIKRQTYCAVETSGKEIQCFIDELVPGRSTPNISTVSFPIKDTASKPIFVGTIPTNTPPENVSDAFDVLVAHQDGRLRRLSPDLKKERWTIHSHSVWSCRELAACFTLGFEDARKLLFQKREDIVASVLGDRFGTDPNSSTILVLVSHATTGSFQLSDVQVMFYSIPSHVQADGVQALASEPLKHLMTLNLPAHPSQDSLTTQDCQWSSNFVSGELSLSYKSGFISFDITQFSPKVSFCVIMEDECFSSIMRISCQSIIAGGKSLLSVYDAHYQSLQAALPLTEIPKFTSGKKQGVPSVLEFISHFSKLDVLVAAYSGSLYSFDLAAIQNDRHVSRKRPRKSLLIDSVGKGIMPGGGEAKRQSIKGSNITHMQPIGLSGELLSDQWNDLKKELATAPNQSTFDAVMEAKFWSQSGYCKEKAEGFPPEGAFIDPEKIKFLISRMFKLKTAGDSASVKLITTFIPRKTFKWLVNSKHLSAANIEAALRHTSAPYNLPKIPDGALVQALASHDHSMNVLLTLLRGPGYLEAAELTHAICELLKVARQQTNASEVSQKPVTEVAHGETTDNATVLAEKQTPAPSTALVNAITGLNLALIKLHTHPLNNVTKSIRSTLSNTDVLSIIHHLRYSLATSGHTTRFTEEPPAAFITSKFPSLSLSVIIDLLTACIDAVGPSGWISAAGFAGAAGSEASLIADMKSEIAATLASIDEATYLKGILREFIRCCETSAHRPAAITQSQRAIANGTSKTPSKRPKRKEYHNGAQILVYGAPDNSAGVEGSDSKMLPLSLKVSGSQSGIGGVSDELTRKKTHKSTGEVKPRSEREMAHKKHKAVGKYSFERIVI</sequence>
<accession>C5FML1</accession>
<dbReference type="GeneID" id="9229751"/>
<dbReference type="STRING" id="554155.C5FML1"/>
<evidence type="ECO:0000313" key="3">
    <source>
        <dbReference type="Proteomes" id="UP000002035"/>
    </source>
</evidence>
<proteinExistence type="predicted"/>
<reference evidence="3" key="1">
    <citation type="journal article" date="2012" name="MBio">
        <title>Comparative genome analysis of Trichophyton rubrum and related dermatophytes reveals candidate genes involved in infection.</title>
        <authorList>
            <person name="Martinez D.A."/>
            <person name="Oliver B.G."/>
            <person name="Graeser Y."/>
            <person name="Goldberg J.M."/>
            <person name="Li W."/>
            <person name="Martinez-Rossi N.M."/>
            <person name="Monod M."/>
            <person name="Shelest E."/>
            <person name="Barton R.C."/>
            <person name="Birch E."/>
            <person name="Brakhage A.A."/>
            <person name="Chen Z."/>
            <person name="Gurr S.J."/>
            <person name="Heiman D."/>
            <person name="Heitman J."/>
            <person name="Kosti I."/>
            <person name="Rossi A."/>
            <person name="Saif S."/>
            <person name="Samalova M."/>
            <person name="Saunders C.W."/>
            <person name="Shea T."/>
            <person name="Summerbell R.C."/>
            <person name="Xu J."/>
            <person name="Young S."/>
            <person name="Zeng Q."/>
            <person name="Birren B.W."/>
            <person name="Cuomo C.A."/>
            <person name="White T.C."/>
        </authorList>
    </citation>
    <scope>NUCLEOTIDE SEQUENCE [LARGE SCALE GENOMIC DNA]</scope>
    <source>
        <strain evidence="3">ATCC MYA-4605 / CBS 113480</strain>
    </source>
</reference>
<dbReference type="HOGENOM" id="CLU_013566_0_0_1"/>
<dbReference type="EMBL" id="DS995703">
    <property type="protein sequence ID" value="EEQ31114.1"/>
    <property type="molecule type" value="Genomic_DNA"/>
</dbReference>
<gene>
    <name evidence="2" type="ORF">MCYG_03933</name>
</gene>
<evidence type="ECO:0000313" key="2">
    <source>
        <dbReference type="EMBL" id="EEQ31114.1"/>
    </source>
</evidence>
<dbReference type="OrthoDB" id="5330858at2759"/>
<dbReference type="Proteomes" id="UP000002035">
    <property type="component" value="Unassembled WGS sequence"/>
</dbReference>
<feature type="region of interest" description="Disordered" evidence="1">
    <location>
        <begin position="884"/>
        <end position="918"/>
    </location>
</feature>
<organism evidence="2 3">
    <name type="scientific">Arthroderma otae (strain ATCC MYA-4605 / CBS 113480)</name>
    <name type="common">Microsporum canis</name>
    <dbReference type="NCBI Taxonomy" id="554155"/>
    <lineage>
        <taxon>Eukaryota</taxon>
        <taxon>Fungi</taxon>
        <taxon>Dikarya</taxon>
        <taxon>Ascomycota</taxon>
        <taxon>Pezizomycotina</taxon>
        <taxon>Eurotiomycetes</taxon>
        <taxon>Eurotiomycetidae</taxon>
        <taxon>Onygenales</taxon>
        <taxon>Arthrodermataceae</taxon>
        <taxon>Microsporum</taxon>
    </lineage>
</organism>
<dbReference type="RefSeq" id="XP_002848427.1">
    <property type="nucleotide sequence ID" value="XM_002848381.1"/>
</dbReference>
<dbReference type="AlphaFoldDB" id="C5FML1"/>
<dbReference type="OMA" id="GGWLFND"/>
<protein>
    <submittedName>
        <fullName evidence="2">Uncharacterized protein</fullName>
    </submittedName>
</protein>